<accession>A0ACC0W9X3</accession>
<gene>
    <name evidence="1" type="ORF">PsorP6_007879</name>
</gene>
<reference evidence="1 2" key="1">
    <citation type="journal article" date="2022" name="bioRxiv">
        <title>The genome of the oomycete Peronosclerospora sorghi, a cosmopolitan pathogen of maize and sorghum, is inflated with dispersed pseudogenes.</title>
        <authorList>
            <person name="Fletcher K."/>
            <person name="Martin F."/>
            <person name="Isakeit T."/>
            <person name="Cavanaugh K."/>
            <person name="Magill C."/>
            <person name="Michelmore R."/>
        </authorList>
    </citation>
    <scope>NUCLEOTIDE SEQUENCE [LARGE SCALE GENOMIC DNA]</scope>
    <source>
        <strain evidence="1">P6</strain>
    </source>
</reference>
<evidence type="ECO:0000313" key="2">
    <source>
        <dbReference type="Proteomes" id="UP001163321"/>
    </source>
</evidence>
<keyword evidence="2" id="KW-1185">Reference proteome</keyword>
<name>A0ACC0W9X3_9STRA</name>
<dbReference type="Proteomes" id="UP001163321">
    <property type="component" value="Chromosome 3"/>
</dbReference>
<evidence type="ECO:0000313" key="1">
    <source>
        <dbReference type="EMBL" id="KAI9915564.1"/>
    </source>
</evidence>
<organism evidence="1 2">
    <name type="scientific">Peronosclerospora sorghi</name>
    <dbReference type="NCBI Taxonomy" id="230839"/>
    <lineage>
        <taxon>Eukaryota</taxon>
        <taxon>Sar</taxon>
        <taxon>Stramenopiles</taxon>
        <taxon>Oomycota</taxon>
        <taxon>Peronosporomycetes</taxon>
        <taxon>Peronosporales</taxon>
        <taxon>Peronosporaceae</taxon>
        <taxon>Peronosclerospora</taxon>
    </lineage>
</organism>
<proteinExistence type="predicted"/>
<dbReference type="EMBL" id="CM047582">
    <property type="protein sequence ID" value="KAI9915564.1"/>
    <property type="molecule type" value="Genomic_DNA"/>
</dbReference>
<protein>
    <submittedName>
        <fullName evidence="1">Uncharacterized protein</fullName>
    </submittedName>
</protein>
<comment type="caution">
    <text evidence="1">The sequence shown here is derived from an EMBL/GenBank/DDBJ whole genome shotgun (WGS) entry which is preliminary data.</text>
</comment>
<sequence length="377" mass="41036">MKIMPIQKRMTAGQRTRFKEFVAVGDCNGHIGLGVMCSKEVSTAIRGAIILAKISLVPVRRGYWSCMVGAPHTVPNKVTGKCGSVRVHLIPAPRGTGLCAAPVPKKLLGTAGIEDCYTSDRGHTPTMGNFVKATFYALCATYAYLTPDLWEQHADLGPLRTLAQAASPLPEAEAGILHKATKGLGTKEDYIYPVVVGRTNVEINILKKSYYETIILASLQAALVPYDATIHNAAKVEADVEKLYKTGCGKMGTDEEGVESTEHLLVVAAAYEKKYGESLVKAAAHEFSGHAEKAVLFLIRMIIEPLELLAELFESAMKGFGTEENALSSAVVRYHIVLRDIKPVYKKKYGKELCERIAEEVSGDYGELLLSVFDARD</sequence>